<protein>
    <submittedName>
        <fullName evidence="3">Fructose-bisphosphate aldolase</fullName>
        <ecNumber evidence="3">4.1.2.13</ecNumber>
    </submittedName>
</protein>
<organism evidence="3 4">
    <name type="scientific">Mycolicibacterium obuense</name>
    <dbReference type="NCBI Taxonomy" id="1807"/>
    <lineage>
        <taxon>Bacteria</taxon>
        <taxon>Bacillati</taxon>
        <taxon>Actinomycetota</taxon>
        <taxon>Actinomycetes</taxon>
        <taxon>Mycobacteriales</taxon>
        <taxon>Mycobacteriaceae</taxon>
        <taxon>Mycolicibacterium</taxon>
    </lineage>
</organism>
<accession>A0A0J6WDC7</accession>
<evidence type="ECO:0000313" key="4">
    <source>
        <dbReference type="Proteomes" id="UP000036313"/>
    </source>
</evidence>
<dbReference type="InterPro" id="IPR013785">
    <property type="entry name" value="Aldolase_TIM"/>
</dbReference>
<evidence type="ECO:0000313" key="3">
    <source>
        <dbReference type="EMBL" id="KMO80504.1"/>
    </source>
</evidence>
<name>A0A0J6WDC7_9MYCO</name>
<feature type="active site" description="Proton donor" evidence="1">
    <location>
        <position position="84"/>
    </location>
</feature>
<dbReference type="GO" id="GO:0005975">
    <property type="term" value="P:carbohydrate metabolic process"/>
    <property type="evidence" value="ECO:0007669"/>
    <property type="project" value="InterPro"/>
</dbReference>
<gene>
    <name evidence="3" type="primary">fba_1</name>
    <name evidence="3" type="ORF">MOBUDSM44075_00968</name>
</gene>
<dbReference type="SUPFAM" id="SSF51569">
    <property type="entry name" value="Aldolase"/>
    <property type="match status" value="1"/>
</dbReference>
<dbReference type="InterPro" id="IPR050246">
    <property type="entry name" value="Class_II_FBP_aldolase"/>
</dbReference>
<dbReference type="Gene3D" id="3.20.20.70">
    <property type="entry name" value="Aldolase class I"/>
    <property type="match status" value="1"/>
</dbReference>
<keyword evidence="2" id="KW-0479">Metal-binding</keyword>
<dbReference type="GO" id="GO:0004332">
    <property type="term" value="F:fructose-bisphosphate aldolase activity"/>
    <property type="evidence" value="ECO:0007669"/>
    <property type="project" value="UniProtKB-EC"/>
</dbReference>
<evidence type="ECO:0000256" key="1">
    <source>
        <dbReference type="PIRSR" id="PIRSR001359-1"/>
    </source>
</evidence>
<dbReference type="PIRSF" id="PIRSF001359">
    <property type="entry name" value="F_bP_aldolase_II"/>
    <property type="match status" value="1"/>
</dbReference>
<dbReference type="Proteomes" id="UP000036313">
    <property type="component" value="Unassembled WGS sequence"/>
</dbReference>
<feature type="binding site" evidence="2">
    <location>
        <position position="85"/>
    </location>
    <ligand>
        <name>Zn(2+)</name>
        <dbReference type="ChEBI" id="CHEBI:29105"/>
        <label>1</label>
        <note>catalytic</note>
    </ligand>
</feature>
<keyword evidence="2" id="KW-0862">Zinc</keyword>
<keyword evidence="3" id="KW-0456">Lyase</keyword>
<reference evidence="3 4" key="1">
    <citation type="journal article" date="2015" name="Genome Biol. Evol.">
        <title>Characterization of Three Mycobacterium spp. with Potential Use in Bioremediation by Genome Sequencing and Comparative Genomics.</title>
        <authorList>
            <person name="Das S."/>
            <person name="Pettersson B.M."/>
            <person name="Behra P.R."/>
            <person name="Ramesh M."/>
            <person name="Dasgupta S."/>
            <person name="Bhattacharya A."/>
            <person name="Kirsebom L.A."/>
        </authorList>
    </citation>
    <scope>NUCLEOTIDE SEQUENCE [LARGE SCALE GENOMIC DNA]</scope>
    <source>
        <strain evidence="3 4">DSM 44075</strain>
    </source>
</reference>
<comment type="caution">
    <text evidence="3">The sequence shown here is derived from an EMBL/GenBank/DDBJ whole genome shotgun (WGS) entry which is preliminary data.</text>
</comment>
<sequence>MTLASTSDLVAAAIENRCAVLAFNAITVEHAEGIAAGVERAGAAALIQISENTVRFHGGALAPIAAACAQIAGRSAAPLAVHLDHIQDAALLDEVIGSAPALGVTSVMIDAAHLDADENVGQTAAFAERAHAAGLFVEAELGQVGGKDGRVLGAHEPGARTDPGEAAAFATQTGVDALAVAVGSSHAMTTRDAELDMALIRDIAAKVPIPLVLHGSSGVSDDNLRAAVAAGIRKVNVGTALNIAYTGAVRGVLESDAALTDPRKYLVPAREAVAETVAHLCRVVAEVQV</sequence>
<dbReference type="PANTHER" id="PTHR30304:SF0">
    <property type="entry name" value="D-TAGATOSE-1,6-BISPHOSPHATE ALDOLASE SUBUNIT GATY-RELATED"/>
    <property type="match status" value="1"/>
</dbReference>
<dbReference type="InterPro" id="IPR000771">
    <property type="entry name" value="FBA_II"/>
</dbReference>
<feature type="binding site" evidence="2">
    <location>
        <position position="140"/>
    </location>
    <ligand>
        <name>Zn(2+)</name>
        <dbReference type="ChEBI" id="CHEBI:29105"/>
        <label>2</label>
    </ligand>
</feature>
<proteinExistence type="predicted"/>
<comment type="cofactor">
    <cofactor evidence="2">
        <name>Zn(2+)</name>
        <dbReference type="ChEBI" id="CHEBI:29105"/>
    </cofactor>
    <text evidence="2">Binds 2 Zn(2+) ions per subunit. One is catalytic and the other provides a structural contribution.</text>
</comment>
<dbReference type="EC" id="4.1.2.13" evidence="3"/>
<dbReference type="PANTHER" id="PTHR30304">
    <property type="entry name" value="D-TAGATOSE-1,6-BISPHOSPHATE ALDOLASE"/>
    <property type="match status" value="1"/>
</dbReference>
<dbReference type="Pfam" id="PF01116">
    <property type="entry name" value="F_bP_aldolase"/>
    <property type="match status" value="1"/>
</dbReference>
<dbReference type="GO" id="GO:0008270">
    <property type="term" value="F:zinc ion binding"/>
    <property type="evidence" value="ECO:0007669"/>
    <property type="project" value="InterPro"/>
</dbReference>
<feature type="binding site" evidence="2">
    <location>
        <position position="110"/>
    </location>
    <ligand>
        <name>Zn(2+)</name>
        <dbReference type="ChEBI" id="CHEBI:29105"/>
        <label>2</label>
    </ligand>
</feature>
<dbReference type="PATRIC" id="fig|1807.14.peg.970"/>
<dbReference type="EMBL" id="JYNU01000005">
    <property type="protein sequence ID" value="KMO80504.1"/>
    <property type="molecule type" value="Genomic_DNA"/>
</dbReference>
<feature type="binding site" evidence="2">
    <location>
        <position position="214"/>
    </location>
    <ligand>
        <name>Zn(2+)</name>
        <dbReference type="ChEBI" id="CHEBI:29105"/>
        <label>1</label>
        <note>catalytic</note>
    </ligand>
</feature>
<feature type="binding site" evidence="2">
    <location>
        <position position="186"/>
    </location>
    <ligand>
        <name>Zn(2+)</name>
        <dbReference type="ChEBI" id="CHEBI:29105"/>
        <label>1</label>
        <note>catalytic</note>
    </ligand>
</feature>
<evidence type="ECO:0000256" key="2">
    <source>
        <dbReference type="PIRSR" id="PIRSR001359-3"/>
    </source>
</evidence>
<dbReference type="AlphaFoldDB" id="A0A0J6WDC7"/>
<dbReference type="RefSeq" id="WP_048422302.1">
    <property type="nucleotide sequence ID" value="NZ_JYNU01000005.1"/>
</dbReference>